<dbReference type="EMBL" id="BAAAUT010000033">
    <property type="protein sequence ID" value="GAA3146111.1"/>
    <property type="molecule type" value="Genomic_DNA"/>
</dbReference>
<feature type="compositionally biased region" description="Low complexity" evidence="6">
    <location>
        <begin position="954"/>
        <end position="980"/>
    </location>
</feature>
<gene>
    <name evidence="8" type="ORF">GCM10010466_41410</name>
</gene>
<evidence type="ECO:0000256" key="6">
    <source>
        <dbReference type="SAM" id="MobiDB-lite"/>
    </source>
</evidence>
<evidence type="ECO:0000256" key="3">
    <source>
        <dbReference type="ARBA" id="ARBA00023125"/>
    </source>
</evidence>
<dbReference type="InterPro" id="IPR011990">
    <property type="entry name" value="TPR-like_helical_dom_sf"/>
</dbReference>
<dbReference type="InterPro" id="IPR019734">
    <property type="entry name" value="TPR_rpt"/>
</dbReference>
<dbReference type="PRINTS" id="PR00364">
    <property type="entry name" value="DISEASERSIST"/>
</dbReference>
<dbReference type="Proteomes" id="UP001500320">
    <property type="component" value="Unassembled WGS sequence"/>
</dbReference>
<proteinExistence type="inferred from homology"/>
<evidence type="ECO:0000256" key="5">
    <source>
        <dbReference type="PROSITE-ProRule" id="PRU01091"/>
    </source>
</evidence>
<dbReference type="Pfam" id="PF03704">
    <property type="entry name" value="BTAD"/>
    <property type="match status" value="1"/>
</dbReference>
<dbReference type="Pfam" id="PF00486">
    <property type="entry name" value="Trans_reg_C"/>
    <property type="match status" value="1"/>
</dbReference>
<feature type="domain" description="OmpR/PhoB-type" evidence="7">
    <location>
        <begin position="1"/>
        <end position="91"/>
    </location>
</feature>
<keyword evidence="2" id="KW-0805">Transcription regulation</keyword>
<comment type="similarity">
    <text evidence="1">Belongs to the AfsR/DnrI/RedD regulatory family.</text>
</comment>
<organism evidence="8 9">
    <name type="scientific">Planomonospora alba</name>
    <dbReference type="NCBI Taxonomy" id="161354"/>
    <lineage>
        <taxon>Bacteria</taxon>
        <taxon>Bacillati</taxon>
        <taxon>Actinomycetota</taxon>
        <taxon>Actinomycetes</taxon>
        <taxon>Streptosporangiales</taxon>
        <taxon>Streptosporangiaceae</taxon>
        <taxon>Planomonospora</taxon>
    </lineage>
</organism>
<dbReference type="SMART" id="SM01043">
    <property type="entry name" value="BTAD"/>
    <property type="match status" value="1"/>
</dbReference>
<dbReference type="SUPFAM" id="SSF48452">
    <property type="entry name" value="TPR-like"/>
    <property type="match status" value="3"/>
</dbReference>
<dbReference type="SUPFAM" id="SSF52540">
    <property type="entry name" value="P-loop containing nucleoside triphosphate hydrolases"/>
    <property type="match status" value="1"/>
</dbReference>
<keyword evidence="9" id="KW-1185">Reference proteome</keyword>
<dbReference type="InterPro" id="IPR005158">
    <property type="entry name" value="BTAD"/>
</dbReference>
<dbReference type="SMART" id="SM00862">
    <property type="entry name" value="Trans_reg_C"/>
    <property type="match status" value="1"/>
</dbReference>
<evidence type="ECO:0000256" key="2">
    <source>
        <dbReference type="ARBA" id="ARBA00023015"/>
    </source>
</evidence>
<dbReference type="InterPro" id="IPR016032">
    <property type="entry name" value="Sig_transdc_resp-reg_C-effctor"/>
</dbReference>
<protein>
    <submittedName>
        <fullName evidence="8">BTAD domain-containing putative transcriptional regulator</fullName>
    </submittedName>
</protein>
<dbReference type="PANTHER" id="PTHR35807:SF1">
    <property type="entry name" value="TRANSCRIPTIONAL REGULATOR REDD"/>
    <property type="match status" value="1"/>
</dbReference>
<dbReference type="Gene3D" id="1.10.10.10">
    <property type="entry name" value="Winged helix-like DNA-binding domain superfamily/Winged helix DNA-binding domain"/>
    <property type="match status" value="1"/>
</dbReference>
<reference evidence="9" key="1">
    <citation type="journal article" date="2019" name="Int. J. Syst. Evol. Microbiol.">
        <title>The Global Catalogue of Microorganisms (GCM) 10K type strain sequencing project: providing services to taxonomists for standard genome sequencing and annotation.</title>
        <authorList>
            <consortium name="The Broad Institute Genomics Platform"/>
            <consortium name="The Broad Institute Genome Sequencing Center for Infectious Disease"/>
            <person name="Wu L."/>
            <person name="Ma J."/>
        </authorList>
    </citation>
    <scope>NUCLEOTIDE SEQUENCE [LARGE SCALE GENOMIC DNA]</scope>
    <source>
        <strain evidence="9">JCM 9373</strain>
    </source>
</reference>
<dbReference type="Gene3D" id="1.25.40.10">
    <property type="entry name" value="Tetratricopeptide repeat domain"/>
    <property type="match status" value="2"/>
</dbReference>
<dbReference type="CDD" id="cd15831">
    <property type="entry name" value="BTAD"/>
    <property type="match status" value="1"/>
</dbReference>
<keyword evidence="3 5" id="KW-0238">DNA-binding</keyword>
<accession>A0ABP6NEX6</accession>
<feature type="compositionally biased region" description="Low complexity" evidence="6">
    <location>
        <begin position="260"/>
        <end position="273"/>
    </location>
</feature>
<feature type="region of interest" description="Disordered" evidence="6">
    <location>
        <begin position="947"/>
        <end position="987"/>
    </location>
</feature>
<evidence type="ECO:0000259" key="7">
    <source>
        <dbReference type="PROSITE" id="PS51755"/>
    </source>
</evidence>
<evidence type="ECO:0000313" key="8">
    <source>
        <dbReference type="EMBL" id="GAA3146111.1"/>
    </source>
</evidence>
<dbReference type="SMART" id="SM00382">
    <property type="entry name" value="AAA"/>
    <property type="match status" value="1"/>
</dbReference>
<dbReference type="Pfam" id="PF13176">
    <property type="entry name" value="TPR_7"/>
    <property type="match status" value="1"/>
</dbReference>
<dbReference type="InterPro" id="IPR027417">
    <property type="entry name" value="P-loop_NTPase"/>
</dbReference>
<dbReference type="PROSITE" id="PS51755">
    <property type="entry name" value="OMPR_PHOB"/>
    <property type="match status" value="1"/>
</dbReference>
<name>A0ABP6NEX6_9ACTN</name>
<dbReference type="InterPro" id="IPR051677">
    <property type="entry name" value="AfsR-DnrI-RedD_regulator"/>
</dbReference>
<evidence type="ECO:0000313" key="9">
    <source>
        <dbReference type="Proteomes" id="UP001500320"/>
    </source>
</evidence>
<sequence length="987" mass="106281">MLGALAVCDADGGAVPLRRRKHRQLLATLLLDANTPVSADRLLDALWDGSPPPSAEQNLKTYVHTVRKLLSPGGPRSAPIRTHGTGYLIAVPPGELDLLVFQDLVRQGRRSAREGDAEAACRRFEQALGLWRGEPLQDSGGSRFLDDAADRLAGERVSVLEELAELRIRLGRYAEAVSDLRPAVTAHPLREGLWRQLMLALHRSGDRAGALAAYRRLREVLVAETGLEPGRAVQDLHRRILTSGAGPGPAPEAPAPPPGRGARPAGARTGVPRQLPRDLAGFVGRSEELVRLRSLLAPWDGGPPHHVVAITGPPGSGKSALAVRAAHAVGDGFPDGQLYADLHGATPGIRRLEPLEVLGRFLRDLGVPAQAVPDDVDEAAALWRSRLAGRRVLVVLDDAADLAQIRPLLSVPAGNAILATSRENFALVDDCVRVRIGEMRATEAAAMFAKVAGAERAAEDVRATGRLIELCGGLPLAVGIAGARLANRPRWAVADLVERLEDERRRLHELETGDLAVRSSLAVSYDLLAGSAHPLDRTAARTLRMLGVLQVADVTAHVVGALLDEPADTAERALERLVDAHLVECDEPGRYRMHDLVRLFAREQAALQDREAGTAALNRALRTYIATAHLAVRLGGHPRLVRSRVDPGANPVPLASEHEADRWLEREWRNLMAAASQAMERSAEQDRETVRLGAHLVFAFFWYTLYNGLRARTLMISRAALRAGQRLGDPLVEALGHNHLADAYTTNYRYAEAAAHHERQLALYRGLGDPWGEQRALGGLAHAYGELRRYEEAIRCAESQLAICRAIGHRTGECFSLLTLGEALHRTGRSDQALPTLGRALAESRSIGHLRYETCVLEKLGDLHLDLGDPLTARRHYEESLSLSRAAKMTIAAPYLLLGLARAHRLLGDLDQAERYAARALEAVRAVEDTVLEERVLRERSAILAARRGTGSPPGSATGLATGSAAGAAMGPAGSAAGPTVRGAAAP</sequence>
<dbReference type="InterPro" id="IPR036388">
    <property type="entry name" value="WH-like_DNA-bd_sf"/>
</dbReference>
<dbReference type="SMART" id="SM00028">
    <property type="entry name" value="TPR"/>
    <property type="match status" value="6"/>
</dbReference>
<feature type="region of interest" description="Disordered" evidence="6">
    <location>
        <begin position="241"/>
        <end position="273"/>
    </location>
</feature>
<dbReference type="Gene3D" id="3.40.50.300">
    <property type="entry name" value="P-loop containing nucleotide triphosphate hydrolases"/>
    <property type="match status" value="1"/>
</dbReference>
<dbReference type="PANTHER" id="PTHR35807">
    <property type="entry name" value="TRANSCRIPTIONAL REGULATOR REDD-RELATED"/>
    <property type="match status" value="1"/>
</dbReference>
<comment type="caution">
    <text evidence="8">The sequence shown here is derived from an EMBL/GenBank/DDBJ whole genome shotgun (WGS) entry which is preliminary data.</text>
</comment>
<keyword evidence="4" id="KW-0804">Transcription</keyword>
<evidence type="ECO:0000256" key="4">
    <source>
        <dbReference type="ARBA" id="ARBA00023163"/>
    </source>
</evidence>
<feature type="DNA-binding region" description="OmpR/PhoB-type" evidence="5">
    <location>
        <begin position="1"/>
        <end position="91"/>
    </location>
</feature>
<dbReference type="InterPro" id="IPR003593">
    <property type="entry name" value="AAA+_ATPase"/>
</dbReference>
<dbReference type="Pfam" id="PF13424">
    <property type="entry name" value="TPR_12"/>
    <property type="match status" value="2"/>
</dbReference>
<dbReference type="SUPFAM" id="SSF46894">
    <property type="entry name" value="C-terminal effector domain of the bipartite response regulators"/>
    <property type="match status" value="1"/>
</dbReference>
<dbReference type="InterPro" id="IPR001867">
    <property type="entry name" value="OmpR/PhoB-type_DNA-bd"/>
</dbReference>
<feature type="compositionally biased region" description="Pro residues" evidence="6">
    <location>
        <begin position="248"/>
        <end position="259"/>
    </location>
</feature>
<evidence type="ECO:0000256" key="1">
    <source>
        <dbReference type="ARBA" id="ARBA00005820"/>
    </source>
</evidence>